<evidence type="ECO:0000313" key="9">
    <source>
        <dbReference type="EMBL" id="RRG21931.1"/>
    </source>
</evidence>
<evidence type="ECO:0000256" key="6">
    <source>
        <dbReference type="ARBA" id="ARBA00023136"/>
    </source>
</evidence>
<evidence type="ECO:0000256" key="3">
    <source>
        <dbReference type="ARBA" id="ARBA00022448"/>
    </source>
</evidence>
<evidence type="ECO:0000256" key="2">
    <source>
        <dbReference type="ARBA" id="ARBA00007613"/>
    </source>
</evidence>
<dbReference type="OrthoDB" id="940457at2"/>
<keyword evidence="4" id="KW-1134">Transmembrane beta strand</keyword>
<dbReference type="Proteomes" id="UP000285794">
    <property type="component" value="Unassembled WGS sequence"/>
</dbReference>
<dbReference type="PANTHER" id="PTHR30026:SF20">
    <property type="entry name" value="OUTER MEMBRANE PROTEIN TOLC"/>
    <property type="match status" value="1"/>
</dbReference>
<dbReference type="GO" id="GO:0015562">
    <property type="term" value="F:efflux transmembrane transporter activity"/>
    <property type="evidence" value="ECO:0007669"/>
    <property type="project" value="InterPro"/>
</dbReference>
<evidence type="ECO:0000256" key="7">
    <source>
        <dbReference type="ARBA" id="ARBA00023237"/>
    </source>
</evidence>
<comment type="caution">
    <text evidence="9">The sequence shown here is derived from an EMBL/GenBank/DDBJ whole genome shotgun (WGS) entry which is preliminary data.</text>
</comment>
<comment type="subcellular location">
    <subcellularLocation>
        <location evidence="1">Cell outer membrane</location>
    </subcellularLocation>
</comment>
<dbReference type="EMBL" id="QQWG01000007">
    <property type="protein sequence ID" value="RRG21931.1"/>
    <property type="molecule type" value="Genomic_DNA"/>
</dbReference>
<evidence type="ECO:0000313" key="10">
    <source>
        <dbReference type="Proteomes" id="UP000285794"/>
    </source>
</evidence>
<evidence type="ECO:0000256" key="8">
    <source>
        <dbReference type="SAM" id="Coils"/>
    </source>
</evidence>
<dbReference type="RefSeq" id="WP_125030617.1">
    <property type="nucleotide sequence ID" value="NZ_JAPXVP010000007.1"/>
</dbReference>
<dbReference type="GO" id="GO:0015288">
    <property type="term" value="F:porin activity"/>
    <property type="evidence" value="ECO:0007669"/>
    <property type="project" value="TreeGrafter"/>
</dbReference>
<dbReference type="InterPro" id="IPR051906">
    <property type="entry name" value="TolC-like"/>
</dbReference>
<keyword evidence="8" id="KW-0175">Coiled coil</keyword>
<protein>
    <submittedName>
        <fullName evidence="9">TolC family protein</fullName>
    </submittedName>
</protein>
<keyword evidence="7" id="KW-0998">Cell outer membrane</keyword>
<dbReference type="GO" id="GO:0009279">
    <property type="term" value="C:cell outer membrane"/>
    <property type="evidence" value="ECO:0007669"/>
    <property type="project" value="UniProtKB-SubCell"/>
</dbReference>
<proteinExistence type="inferred from homology"/>
<reference evidence="9 10" key="1">
    <citation type="submission" date="2018-07" db="EMBL/GenBank/DDBJ databases">
        <title>Draft genome sequence of Ancylomarina sp. M1P.</title>
        <authorList>
            <person name="Yadav S."/>
            <person name="Villanueva L."/>
            <person name="Damste J.S.S."/>
        </authorList>
    </citation>
    <scope>NUCLEOTIDE SEQUENCE [LARGE SCALE GENOMIC DNA]</scope>
    <source>
        <strain evidence="9 10">M1P</strain>
    </source>
</reference>
<evidence type="ECO:0000256" key="4">
    <source>
        <dbReference type="ARBA" id="ARBA00022452"/>
    </source>
</evidence>
<dbReference type="SUPFAM" id="SSF56954">
    <property type="entry name" value="Outer membrane efflux proteins (OEP)"/>
    <property type="match status" value="1"/>
</dbReference>
<dbReference type="PANTHER" id="PTHR30026">
    <property type="entry name" value="OUTER MEMBRANE PROTEIN TOLC"/>
    <property type="match status" value="1"/>
</dbReference>
<organism evidence="9 10">
    <name type="scientific">Ancylomarina euxinus</name>
    <dbReference type="NCBI Taxonomy" id="2283627"/>
    <lineage>
        <taxon>Bacteria</taxon>
        <taxon>Pseudomonadati</taxon>
        <taxon>Bacteroidota</taxon>
        <taxon>Bacteroidia</taxon>
        <taxon>Marinilabiliales</taxon>
        <taxon>Marinifilaceae</taxon>
        <taxon>Ancylomarina</taxon>
    </lineage>
</organism>
<keyword evidence="6" id="KW-0472">Membrane</keyword>
<keyword evidence="10" id="KW-1185">Reference proteome</keyword>
<evidence type="ECO:0000256" key="5">
    <source>
        <dbReference type="ARBA" id="ARBA00022692"/>
    </source>
</evidence>
<gene>
    <name evidence="9" type="ORF">DWB61_09290</name>
</gene>
<accession>A0A425Y258</accession>
<sequence length="500" mass="57647">MIHIQRITAILLLFFSFCITLKAQETLVMKLDLETSIRIAKDQSYTMLMLKEGLNAAQYDLKAANSSFKTHINMDITAPNYSESIIDFQDTEGMTYFSNKQLSYSGNLTIDQPLPTDGRLFVRSGIYNTDDYDQDEKFMKLQTRIGLTQPIQSLYAYNSIKSEYEKARLNYDLTSKRLKRNELDLIYRVSKAFYDLNASKEHMSITKMSMDRLSKAYEIAQNKYKAGLIREVEALQMEVDLGEAKNAYDLATVNHSTQLNVFKQVLGLPLSENIELESNFDYDPIEIDIKIALKKALENRLELKEQQLQIDLTNIELKRIKSKGTISGDLEAYYDFVGMDKYDINKSLGGAINGTWGTLQDRPANFGVLLKLKIPILDWGENRSRVKAVKAQIRQSVYQQEAQTVEIESQVIRTVNEVHSTLRRLELLKKNKVIAEKSFAISQNRFSNGDIDSQTLALDRERLDKTNESHLRAFIDYKLKLADLMRKTFYDFEKNQDVIY</sequence>
<keyword evidence="3" id="KW-0813">Transport</keyword>
<evidence type="ECO:0000256" key="1">
    <source>
        <dbReference type="ARBA" id="ARBA00004442"/>
    </source>
</evidence>
<dbReference type="GO" id="GO:1990281">
    <property type="term" value="C:efflux pump complex"/>
    <property type="evidence" value="ECO:0007669"/>
    <property type="project" value="TreeGrafter"/>
</dbReference>
<dbReference type="InterPro" id="IPR003423">
    <property type="entry name" value="OMP_efflux"/>
</dbReference>
<dbReference type="AlphaFoldDB" id="A0A425Y258"/>
<keyword evidence="5" id="KW-0812">Transmembrane</keyword>
<feature type="coiled-coil region" evidence="8">
    <location>
        <begin position="287"/>
        <end position="323"/>
    </location>
</feature>
<name>A0A425Y258_9BACT</name>
<comment type="similarity">
    <text evidence="2">Belongs to the outer membrane factor (OMF) (TC 1.B.17) family.</text>
</comment>
<dbReference type="Gene3D" id="1.20.1600.10">
    <property type="entry name" value="Outer membrane efflux proteins (OEP)"/>
    <property type="match status" value="1"/>
</dbReference>
<dbReference type="Pfam" id="PF02321">
    <property type="entry name" value="OEP"/>
    <property type="match status" value="2"/>
</dbReference>